<dbReference type="SUPFAM" id="SSF117916">
    <property type="entry name" value="Fe-S cluster assembly (FSCA) domain-like"/>
    <property type="match status" value="1"/>
</dbReference>
<dbReference type="HOGENOM" id="CLU_187223_0_0_5"/>
<dbReference type="RefSeq" id="WP_007006133.1">
    <property type="nucleotide sequence ID" value="NZ_GG770928.1"/>
</dbReference>
<feature type="domain" description="MIP18 family-like" evidence="1">
    <location>
        <begin position="7"/>
        <end position="67"/>
    </location>
</feature>
<protein>
    <recommendedName>
        <fullName evidence="1">MIP18 family-like domain-containing protein</fullName>
    </recommendedName>
</protein>
<dbReference type="Pfam" id="PF01883">
    <property type="entry name" value="FeS_assembly_P"/>
    <property type="match status" value="1"/>
</dbReference>
<reference evidence="2 3" key="1">
    <citation type="submission" date="2010-04" db="EMBL/GenBank/DDBJ databases">
        <authorList>
            <person name="Qin X."/>
            <person name="Bachman B."/>
            <person name="Battles P."/>
            <person name="Bell A."/>
            <person name="Bess C."/>
            <person name="Bickham C."/>
            <person name="Chaboub L."/>
            <person name="Chen D."/>
            <person name="Coyle M."/>
            <person name="Deiros D.R."/>
            <person name="Dinh H."/>
            <person name="Forbes L."/>
            <person name="Fowler G."/>
            <person name="Francisco L."/>
            <person name="Fu Q."/>
            <person name="Gubbala S."/>
            <person name="Hale W."/>
            <person name="Han Y."/>
            <person name="Hemphill L."/>
            <person name="Highlander S.K."/>
            <person name="Hirani K."/>
            <person name="Hogues M."/>
            <person name="Jackson L."/>
            <person name="Jakkamsetti A."/>
            <person name="Javaid M."/>
            <person name="Jiang H."/>
            <person name="Korchina V."/>
            <person name="Kovar C."/>
            <person name="Lara F."/>
            <person name="Lee S."/>
            <person name="Mata R."/>
            <person name="Mathew T."/>
            <person name="Moen C."/>
            <person name="Morales K."/>
            <person name="Munidasa M."/>
            <person name="Nazareth L."/>
            <person name="Ngo R."/>
            <person name="Nguyen L."/>
            <person name="Okwuonu G."/>
            <person name="Ongeri F."/>
            <person name="Patil S."/>
            <person name="Petrosino J."/>
            <person name="Pham C."/>
            <person name="Pham P."/>
            <person name="Pu L.-L."/>
            <person name="Puazo M."/>
            <person name="Raj R."/>
            <person name="Reid J."/>
            <person name="Rouhana J."/>
            <person name="Saada N."/>
            <person name="Shang Y."/>
            <person name="Simmons D."/>
            <person name="Thornton R."/>
            <person name="Warren J."/>
            <person name="Weissenberger G."/>
            <person name="Zhang J."/>
            <person name="Zhang L."/>
            <person name="Zhou C."/>
            <person name="Zhu D."/>
            <person name="Muzny D."/>
            <person name="Worley K."/>
            <person name="Gibbs R."/>
        </authorList>
    </citation>
    <scope>NUCLEOTIDE SEQUENCE [LARGE SCALE GENOMIC DNA]</scope>
    <source>
        <strain evidence="2 3">ATCC 49957</strain>
    </source>
</reference>
<feature type="non-terminal residue" evidence="2">
    <location>
        <position position="68"/>
    </location>
</feature>
<evidence type="ECO:0000259" key="1">
    <source>
        <dbReference type="Pfam" id="PF01883"/>
    </source>
</evidence>
<sequence>MSDTLADAVRAALARLSDPETGQDLVASGMLQGLSARDGLVQFALSVPRERARGLEPLRQAAERAAAA</sequence>
<proteinExistence type="predicted"/>
<dbReference type="OrthoDB" id="7277602at2"/>
<accession>D5RNJ5</accession>
<dbReference type="Proteomes" id="UP000005324">
    <property type="component" value="Unassembled WGS sequence"/>
</dbReference>
<dbReference type="AlphaFoldDB" id="D5RNJ5"/>
<keyword evidence="3" id="KW-1185">Reference proteome</keyword>
<dbReference type="EMBL" id="ADVL01000496">
    <property type="protein sequence ID" value="EFH11126.1"/>
    <property type="molecule type" value="Genomic_DNA"/>
</dbReference>
<gene>
    <name evidence="2" type="ORF">HMPREF0731_2656</name>
</gene>
<comment type="caution">
    <text evidence="2">The sequence shown here is derived from an EMBL/GenBank/DDBJ whole genome shotgun (WGS) entry which is preliminary data.</text>
</comment>
<evidence type="ECO:0000313" key="2">
    <source>
        <dbReference type="EMBL" id="EFH11126.1"/>
    </source>
</evidence>
<dbReference type="Gene3D" id="3.30.300.130">
    <property type="entry name" value="Fe-S cluster assembly (FSCA)"/>
    <property type="match status" value="1"/>
</dbReference>
<evidence type="ECO:0000313" key="3">
    <source>
        <dbReference type="Proteomes" id="UP000005324"/>
    </source>
</evidence>
<name>D5RNJ5_9PROT</name>
<dbReference type="InterPro" id="IPR002744">
    <property type="entry name" value="MIP18-like"/>
</dbReference>
<dbReference type="InterPro" id="IPR034904">
    <property type="entry name" value="FSCA_dom_sf"/>
</dbReference>
<organism evidence="2 3">
    <name type="scientific">Pseudoroseomonas cervicalis ATCC 49957</name>
    <dbReference type="NCBI Taxonomy" id="525371"/>
    <lineage>
        <taxon>Bacteria</taxon>
        <taxon>Pseudomonadati</taxon>
        <taxon>Pseudomonadota</taxon>
        <taxon>Alphaproteobacteria</taxon>
        <taxon>Acetobacterales</taxon>
        <taxon>Roseomonadaceae</taxon>
        <taxon>Roseomonas</taxon>
    </lineage>
</organism>